<dbReference type="GO" id="GO:0015074">
    <property type="term" value="P:DNA integration"/>
    <property type="evidence" value="ECO:0007669"/>
    <property type="project" value="UniProtKB-KW"/>
</dbReference>
<dbReference type="InterPro" id="IPR013762">
    <property type="entry name" value="Integrase-like_cat_sf"/>
</dbReference>
<dbReference type="GO" id="GO:0075713">
    <property type="term" value="P:establishment of integrated proviral latency"/>
    <property type="evidence" value="ECO:0007669"/>
    <property type="project" value="UniProtKB-KW"/>
</dbReference>
<comment type="similarity">
    <text evidence="1">Belongs to the 'phage' integrase family.</text>
</comment>
<dbReference type="GO" id="GO:0006310">
    <property type="term" value="P:DNA recombination"/>
    <property type="evidence" value="ECO:0007669"/>
    <property type="project" value="UniProtKB-KW"/>
</dbReference>
<dbReference type="Pfam" id="PF22022">
    <property type="entry name" value="Phage_int_M"/>
    <property type="match status" value="1"/>
</dbReference>
<evidence type="ECO:0000256" key="2">
    <source>
        <dbReference type="ARBA" id="ARBA00022908"/>
    </source>
</evidence>
<keyword evidence="6" id="KW-1160">Virus entry into host cell</keyword>
<dbReference type="PANTHER" id="PTHR30629:SF2">
    <property type="entry name" value="PROPHAGE INTEGRASE INTS-RELATED"/>
    <property type="match status" value="1"/>
</dbReference>
<dbReference type="InterPro" id="IPR050808">
    <property type="entry name" value="Phage_Integrase"/>
</dbReference>
<accession>A0A0F9N5Q0</accession>
<feature type="domain" description="Tyr recombinase" evidence="7">
    <location>
        <begin position="221"/>
        <end position="410"/>
    </location>
</feature>
<protein>
    <recommendedName>
        <fullName evidence="7">Tyr recombinase domain-containing protein</fullName>
    </recommendedName>
</protein>
<comment type="caution">
    <text evidence="8">The sequence shown here is derived from an EMBL/GenBank/DDBJ whole genome shotgun (WGS) entry which is preliminary data.</text>
</comment>
<dbReference type="InterPro" id="IPR025166">
    <property type="entry name" value="Integrase_DNA_bind_dom"/>
</dbReference>
<dbReference type="InterPro" id="IPR002104">
    <property type="entry name" value="Integrase_catalytic"/>
</dbReference>
<dbReference type="PROSITE" id="PS51898">
    <property type="entry name" value="TYR_RECOMBINASE"/>
    <property type="match status" value="1"/>
</dbReference>
<keyword evidence="4" id="KW-0233">DNA recombination</keyword>
<organism evidence="8">
    <name type="scientific">marine sediment metagenome</name>
    <dbReference type="NCBI Taxonomy" id="412755"/>
    <lineage>
        <taxon>unclassified sequences</taxon>
        <taxon>metagenomes</taxon>
        <taxon>ecological metagenomes</taxon>
    </lineage>
</organism>
<evidence type="ECO:0000256" key="4">
    <source>
        <dbReference type="ARBA" id="ARBA00023172"/>
    </source>
</evidence>
<dbReference type="InterPro" id="IPR053876">
    <property type="entry name" value="Phage_int_M"/>
</dbReference>
<dbReference type="Gene3D" id="3.30.160.390">
    <property type="entry name" value="Integrase, DNA-binding domain"/>
    <property type="match status" value="1"/>
</dbReference>
<keyword evidence="2" id="KW-0229">DNA integration</keyword>
<dbReference type="Gene3D" id="1.10.150.130">
    <property type="match status" value="1"/>
</dbReference>
<dbReference type="Gene3D" id="1.10.443.10">
    <property type="entry name" value="Intergrase catalytic core"/>
    <property type="match status" value="1"/>
</dbReference>
<reference evidence="8" key="1">
    <citation type="journal article" date="2015" name="Nature">
        <title>Complex archaea that bridge the gap between prokaryotes and eukaryotes.</title>
        <authorList>
            <person name="Spang A."/>
            <person name="Saw J.H."/>
            <person name="Jorgensen S.L."/>
            <person name="Zaremba-Niedzwiedzka K."/>
            <person name="Martijn J."/>
            <person name="Lind A.E."/>
            <person name="van Eijk R."/>
            <person name="Schleper C."/>
            <person name="Guy L."/>
            <person name="Ettema T.J."/>
        </authorList>
    </citation>
    <scope>NUCLEOTIDE SEQUENCE</scope>
</reference>
<dbReference type="InterPro" id="IPR010998">
    <property type="entry name" value="Integrase_recombinase_N"/>
</dbReference>
<name>A0A0F9N5Q0_9ZZZZ</name>
<dbReference type="PANTHER" id="PTHR30629">
    <property type="entry name" value="PROPHAGE INTEGRASE"/>
    <property type="match status" value="1"/>
</dbReference>
<dbReference type="AlphaFoldDB" id="A0A0F9N5Q0"/>
<evidence type="ECO:0000256" key="5">
    <source>
        <dbReference type="ARBA" id="ARBA00023195"/>
    </source>
</evidence>
<evidence type="ECO:0000313" key="8">
    <source>
        <dbReference type="EMBL" id="KKN14915.1"/>
    </source>
</evidence>
<dbReference type="Pfam" id="PF00589">
    <property type="entry name" value="Phage_integrase"/>
    <property type="match status" value="1"/>
</dbReference>
<dbReference type="GO" id="GO:0046718">
    <property type="term" value="P:symbiont entry into host cell"/>
    <property type="evidence" value="ECO:0007669"/>
    <property type="project" value="UniProtKB-KW"/>
</dbReference>
<evidence type="ECO:0000256" key="6">
    <source>
        <dbReference type="ARBA" id="ARBA00023296"/>
    </source>
</evidence>
<dbReference type="GO" id="GO:0044826">
    <property type="term" value="P:viral genome integration into host DNA"/>
    <property type="evidence" value="ECO:0007669"/>
    <property type="project" value="UniProtKB-KW"/>
</dbReference>
<dbReference type="Pfam" id="PF13356">
    <property type="entry name" value="Arm-DNA-bind_3"/>
    <property type="match status" value="1"/>
</dbReference>
<keyword evidence="5" id="KW-1179">Viral genome integration</keyword>
<proteinExistence type="inferred from homology"/>
<sequence>MPKKAKELSAVQIRRLNQKGFYSVGGVAGLHLQVNNPDARSWILRTMVGAVRRDIGLGGFPDVGLSEARDKARELKDMIRQGTDPIAERRQLRQVLIQEQNRQINFTDIAKQAHIVKTQEFKNRKHAAQWITTLETYAFPFIGNMAIDDITVTDVLAVLTPIWKTKTETATRVRQRIAAVFDHALASGVRSSTNPAAWKGCLEPLLPAPQKLKKRQGKANKHHPALHIDQMKDFMADLRTRQGSGARALEFAILTAARTGDVRGALWSEIDLTEKVWKLSAERMKADRPHTVPLSEQAVSLLKKQKSNSSSHLVFTSDKNTELSDATLNATIKRMHQSKIDHKVQGYIDLAMDNRTVTTHGFRSTFKDWARRGAQYPDEYSELALAHVSSDTTRAAYARDELINERAGMMQVWADFCRGVTK</sequence>
<dbReference type="InterPro" id="IPR011010">
    <property type="entry name" value="DNA_brk_join_enz"/>
</dbReference>
<evidence type="ECO:0000256" key="1">
    <source>
        <dbReference type="ARBA" id="ARBA00008857"/>
    </source>
</evidence>
<evidence type="ECO:0000256" key="3">
    <source>
        <dbReference type="ARBA" id="ARBA00023125"/>
    </source>
</evidence>
<dbReference type="GO" id="GO:0003677">
    <property type="term" value="F:DNA binding"/>
    <property type="evidence" value="ECO:0007669"/>
    <property type="project" value="UniProtKB-KW"/>
</dbReference>
<dbReference type="SUPFAM" id="SSF56349">
    <property type="entry name" value="DNA breaking-rejoining enzymes"/>
    <property type="match status" value="1"/>
</dbReference>
<evidence type="ECO:0000259" key="7">
    <source>
        <dbReference type="PROSITE" id="PS51898"/>
    </source>
</evidence>
<gene>
    <name evidence="8" type="ORF">LCGC14_0991310</name>
</gene>
<keyword evidence="3" id="KW-0238">DNA-binding</keyword>
<dbReference type="EMBL" id="LAZR01003768">
    <property type="protein sequence ID" value="KKN14915.1"/>
    <property type="molecule type" value="Genomic_DNA"/>
</dbReference>
<dbReference type="CDD" id="cd00801">
    <property type="entry name" value="INT_P4_C"/>
    <property type="match status" value="1"/>
</dbReference>
<dbReference type="InterPro" id="IPR038488">
    <property type="entry name" value="Integrase_DNA-bd_sf"/>
</dbReference>